<keyword evidence="3" id="KW-0378">Hydrolase</keyword>
<feature type="domain" description="MurNAc-LAA" evidence="5">
    <location>
        <begin position="217"/>
        <end position="371"/>
    </location>
</feature>
<accession>A0A919E9E0</accession>
<comment type="catalytic activity">
    <reaction evidence="1">
        <text>Hydrolyzes the link between N-acetylmuramoyl residues and L-amino acid residues in certain cell-wall glycopeptides.</text>
        <dbReference type="EC" id="3.5.1.28"/>
    </reaction>
</comment>
<reference evidence="6" key="2">
    <citation type="submission" date="2020-09" db="EMBL/GenBank/DDBJ databases">
        <authorList>
            <person name="Sun Q."/>
            <person name="Kim S."/>
        </authorList>
    </citation>
    <scope>NUCLEOTIDE SEQUENCE</scope>
    <source>
        <strain evidence="6">KCTC 42590</strain>
    </source>
</reference>
<evidence type="ECO:0000259" key="5">
    <source>
        <dbReference type="SMART" id="SM00646"/>
    </source>
</evidence>
<dbReference type="Pfam" id="PF01520">
    <property type="entry name" value="Amidase_3"/>
    <property type="match status" value="1"/>
</dbReference>
<evidence type="ECO:0000256" key="3">
    <source>
        <dbReference type="ARBA" id="ARBA00022801"/>
    </source>
</evidence>
<dbReference type="PANTHER" id="PTHR30404">
    <property type="entry name" value="N-ACETYLMURAMOYL-L-ALANINE AMIDASE"/>
    <property type="match status" value="1"/>
</dbReference>
<feature type="region of interest" description="Disordered" evidence="4">
    <location>
        <begin position="119"/>
        <end position="152"/>
    </location>
</feature>
<organism evidence="6 7">
    <name type="scientific">Kordiimonas sediminis</name>
    <dbReference type="NCBI Taxonomy" id="1735581"/>
    <lineage>
        <taxon>Bacteria</taxon>
        <taxon>Pseudomonadati</taxon>
        <taxon>Pseudomonadota</taxon>
        <taxon>Alphaproteobacteria</taxon>
        <taxon>Kordiimonadales</taxon>
        <taxon>Kordiimonadaceae</taxon>
        <taxon>Kordiimonas</taxon>
    </lineage>
</organism>
<dbReference type="Gene3D" id="2.60.40.3500">
    <property type="match status" value="1"/>
</dbReference>
<dbReference type="EC" id="3.5.1.28" evidence="2"/>
<proteinExistence type="predicted"/>
<reference evidence="6" key="1">
    <citation type="journal article" date="2014" name="Int. J. Syst. Evol. Microbiol.">
        <title>Complete genome sequence of Corynebacterium casei LMG S-19264T (=DSM 44701T), isolated from a smear-ripened cheese.</title>
        <authorList>
            <consortium name="US DOE Joint Genome Institute (JGI-PGF)"/>
            <person name="Walter F."/>
            <person name="Albersmeier A."/>
            <person name="Kalinowski J."/>
            <person name="Ruckert C."/>
        </authorList>
    </citation>
    <scope>NUCLEOTIDE SEQUENCE</scope>
    <source>
        <strain evidence="6">KCTC 42590</strain>
    </source>
</reference>
<comment type="caution">
    <text evidence="6">The sequence shown here is derived from an EMBL/GenBank/DDBJ whole genome shotgun (WGS) entry which is preliminary data.</text>
</comment>
<dbReference type="RefSeq" id="WP_191253119.1">
    <property type="nucleotide sequence ID" value="NZ_BNCI01000002.1"/>
</dbReference>
<evidence type="ECO:0000256" key="1">
    <source>
        <dbReference type="ARBA" id="ARBA00001561"/>
    </source>
</evidence>
<dbReference type="Gene3D" id="3.40.630.40">
    <property type="entry name" value="Zn-dependent exopeptidases"/>
    <property type="match status" value="1"/>
</dbReference>
<dbReference type="Pfam" id="PF11741">
    <property type="entry name" value="AMIN"/>
    <property type="match status" value="1"/>
</dbReference>
<dbReference type="GO" id="GO:0030288">
    <property type="term" value="C:outer membrane-bounded periplasmic space"/>
    <property type="evidence" value="ECO:0007669"/>
    <property type="project" value="TreeGrafter"/>
</dbReference>
<dbReference type="GO" id="GO:0009253">
    <property type="term" value="P:peptidoglycan catabolic process"/>
    <property type="evidence" value="ECO:0007669"/>
    <property type="project" value="InterPro"/>
</dbReference>
<dbReference type="EMBL" id="BNCI01000002">
    <property type="protein sequence ID" value="GHF27441.1"/>
    <property type="molecule type" value="Genomic_DNA"/>
</dbReference>
<dbReference type="GO" id="GO:0008745">
    <property type="term" value="F:N-acetylmuramoyl-L-alanine amidase activity"/>
    <property type="evidence" value="ECO:0007669"/>
    <property type="project" value="UniProtKB-EC"/>
</dbReference>
<dbReference type="AlphaFoldDB" id="A0A919E9E0"/>
<dbReference type="SMART" id="SM00646">
    <property type="entry name" value="Ami_3"/>
    <property type="match status" value="1"/>
</dbReference>
<evidence type="ECO:0000256" key="4">
    <source>
        <dbReference type="SAM" id="MobiDB-lite"/>
    </source>
</evidence>
<dbReference type="InterPro" id="IPR050695">
    <property type="entry name" value="N-acetylmuramoyl_amidase_3"/>
</dbReference>
<dbReference type="SUPFAM" id="SSF53187">
    <property type="entry name" value="Zn-dependent exopeptidases"/>
    <property type="match status" value="1"/>
</dbReference>
<evidence type="ECO:0000256" key="2">
    <source>
        <dbReference type="ARBA" id="ARBA00011901"/>
    </source>
</evidence>
<dbReference type="CDD" id="cd02696">
    <property type="entry name" value="MurNAc-LAA"/>
    <property type="match status" value="1"/>
</dbReference>
<evidence type="ECO:0000313" key="6">
    <source>
        <dbReference type="EMBL" id="GHF27441.1"/>
    </source>
</evidence>
<protein>
    <recommendedName>
        <fullName evidence="2">N-acetylmuramoyl-L-alanine amidase</fullName>
        <ecNumber evidence="2">3.5.1.28</ecNumber>
    </recommendedName>
</protein>
<feature type="compositionally biased region" description="Low complexity" evidence="4">
    <location>
        <begin position="137"/>
        <end position="152"/>
    </location>
</feature>
<dbReference type="FunFam" id="3.40.630.40:FF:000005">
    <property type="entry name" value="N-acetylmuramoyl-L-alanine amidase (AmiA)"/>
    <property type="match status" value="1"/>
</dbReference>
<dbReference type="PANTHER" id="PTHR30404:SF0">
    <property type="entry name" value="N-ACETYLMURAMOYL-L-ALANINE AMIDASE AMIC"/>
    <property type="match status" value="1"/>
</dbReference>
<dbReference type="InterPro" id="IPR002508">
    <property type="entry name" value="MurNAc-LAA_cat"/>
</dbReference>
<gene>
    <name evidence="6" type="ORF">GCM10017044_23130</name>
</gene>
<name>A0A919E9E0_9PROT</name>
<dbReference type="Proteomes" id="UP000630923">
    <property type="component" value="Unassembled WGS sequence"/>
</dbReference>
<keyword evidence="7" id="KW-1185">Reference proteome</keyword>
<dbReference type="InterPro" id="IPR021731">
    <property type="entry name" value="AMIN_dom"/>
</dbReference>
<sequence length="382" mass="42916">MGVQDNGTRFVIDLSETTDPRVFLLENPQRIVIDLPNAKWNARGGVKAMGDIRSYRHGQFTSNIYRIVLDLKRPVIVSDLFHLPAKGQFGPRLVIDLEQTSTSRFAQAVADTKQAPLRASNAKQFAKATPSASQPKSTQPAQQSQRAQIQQSAKHVIVLDPGHGGKDPGTIGVLGVNEEVIVLNMAREIKRELEATGRYKVHLTRDRDIYIPHRQRYEMAQRLEADLFVSIHADAIENKDVRGGTVYTLNDKASDDEARRLAARENKSDLIAGVVMAEYDNEVQNILVELAQRETLNLSAQLAEFLVPEMRRDIKMHKRAHRYASLMVLKSPTVPSILVETGYLSNKTDAKLLNTKSYQRKVGQAMVRAFDKYFGQMRAMGR</sequence>
<evidence type="ECO:0000313" key="7">
    <source>
        <dbReference type="Proteomes" id="UP000630923"/>
    </source>
</evidence>